<dbReference type="Gene3D" id="1.10.10.10">
    <property type="entry name" value="Winged helix-like DNA-binding domain superfamily/Winged helix DNA-binding domain"/>
    <property type="match status" value="1"/>
</dbReference>
<dbReference type="InterPro" id="IPR001867">
    <property type="entry name" value="OmpR/PhoB-type_DNA-bd"/>
</dbReference>
<dbReference type="PANTHER" id="PTHR48111">
    <property type="entry name" value="REGULATOR OF RPOS"/>
    <property type="match status" value="1"/>
</dbReference>
<evidence type="ECO:0000313" key="8">
    <source>
        <dbReference type="EMBL" id="AWY40373.1"/>
    </source>
</evidence>
<dbReference type="GO" id="GO:0000976">
    <property type="term" value="F:transcription cis-regulatory region binding"/>
    <property type="evidence" value="ECO:0007669"/>
    <property type="project" value="TreeGrafter"/>
</dbReference>
<evidence type="ECO:0000256" key="3">
    <source>
        <dbReference type="ARBA" id="ARBA00023163"/>
    </source>
</evidence>
<proteinExistence type="predicted"/>
<dbReference type="GO" id="GO:0032993">
    <property type="term" value="C:protein-DNA complex"/>
    <property type="evidence" value="ECO:0007669"/>
    <property type="project" value="TreeGrafter"/>
</dbReference>
<dbReference type="CDD" id="cd00383">
    <property type="entry name" value="trans_reg_C"/>
    <property type="match status" value="1"/>
</dbReference>
<dbReference type="Pfam" id="PF00072">
    <property type="entry name" value="Response_reg"/>
    <property type="match status" value="1"/>
</dbReference>
<evidence type="ECO:0000313" key="9">
    <source>
        <dbReference type="Proteomes" id="UP000250299"/>
    </source>
</evidence>
<dbReference type="InterPro" id="IPR001789">
    <property type="entry name" value="Sig_transdc_resp-reg_receiver"/>
</dbReference>
<dbReference type="Gene3D" id="3.40.50.2300">
    <property type="match status" value="1"/>
</dbReference>
<evidence type="ECO:0000256" key="5">
    <source>
        <dbReference type="PROSITE-ProRule" id="PRU01091"/>
    </source>
</evidence>
<accession>A0A2Z4RH57</accession>
<gene>
    <name evidence="8" type="ORF">DKY63_10885</name>
</gene>
<dbReference type="RefSeq" id="WP_110964097.1">
    <property type="nucleotide sequence ID" value="NZ_CP029693.1"/>
</dbReference>
<evidence type="ECO:0000256" key="1">
    <source>
        <dbReference type="ARBA" id="ARBA00023015"/>
    </source>
</evidence>
<dbReference type="EMBL" id="CP029693">
    <property type="protein sequence ID" value="AWY40373.1"/>
    <property type="molecule type" value="Genomic_DNA"/>
</dbReference>
<evidence type="ECO:0000256" key="2">
    <source>
        <dbReference type="ARBA" id="ARBA00023125"/>
    </source>
</evidence>
<keyword evidence="1" id="KW-0805">Transcription regulation</keyword>
<organism evidence="8 9">
    <name type="scientific">Pseudomonas putida</name>
    <name type="common">Arthrobacter siderocapsulatus</name>
    <dbReference type="NCBI Taxonomy" id="303"/>
    <lineage>
        <taxon>Bacteria</taxon>
        <taxon>Pseudomonadati</taxon>
        <taxon>Pseudomonadota</taxon>
        <taxon>Gammaproteobacteria</taxon>
        <taxon>Pseudomonadales</taxon>
        <taxon>Pseudomonadaceae</taxon>
        <taxon>Pseudomonas</taxon>
    </lineage>
</organism>
<evidence type="ECO:0000259" key="6">
    <source>
        <dbReference type="PROSITE" id="PS50110"/>
    </source>
</evidence>
<evidence type="ECO:0000256" key="4">
    <source>
        <dbReference type="PROSITE-ProRule" id="PRU00169"/>
    </source>
</evidence>
<dbReference type="PANTHER" id="PTHR48111:SF67">
    <property type="entry name" value="TRANSCRIPTIONAL REGULATORY PROTEIN TCTD"/>
    <property type="match status" value="1"/>
</dbReference>
<evidence type="ECO:0000259" key="7">
    <source>
        <dbReference type="PROSITE" id="PS51755"/>
    </source>
</evidence>
<keyword evidence="4" id="KW-0597">Phosphoprotein</keyword>
<dbReference type="PROSITE" id="PS51755">
    <property type="entry name" value="OMPR_PHOB"/>
    <property type="match status" value="1"/>
</dbReference>
<dbReference type="AlphaFoldDB" id="A0A2Z4RH57"/>
<feature type="domain" description="OmpR/PhoB-type" evidence="7">
    <location>
        <begin position="117"/>
        <end position="221"/>
    </location>
</feature>
<dbReference type="Pfam" id="PF00486">
    <property type="entry name" value="Trans_reg_C"/>
    <property type="match status" value="1"/>
</dbReference>
<dbReference type="GO" id="GO:0006355">
    <property type="term" value="P:regulation of DNA-templated transcription"/>
    <property type="evidence" value="ECO:0007669"/>
    <property type="project" value="InterPro"/>
</dbReference>
<feature type="domain" description="Response regulatory" evidence="6">
    <location>
        <begin position="3"/>
        <end position="117"/>
    </location>
</feature>
<dbReference type="InterPro" id="IPR039420">
    <property type="entry name" value="WalR-like"/>
</dbReference>
<dbReference type="SUPFAM" id="SSF52172">
    <property type="entry name" value="CheY-like"/>
    <property type="match status" value="1"/>
</dbReference>
<dbReference type="GO" id="GO:0000156">
    <property type="term" value="F:phosphorelay response regulator activity"/>
    <property type="evidence" value="ECO:0007669"/>
    <property type="project" value="TreeGrafter"/>
</dbReference>
<dbReference type="InterPro" id="IPR011006">
    <property type="entry name" value="CheY-like_superfamily"/>
</dbReference>
<reference evidence="8 9" key="1">
    <citation type="submission" date="2018-05" db="EMBL/GenBank/DDBJ databases">
        <title>Whole genome sequence of Pseudomonas putida JBC17.</title>
        <authorList>
            <person name="Lee Y.H."/>
            <person name="David K."/>
        </authorList>
    </citation>
    <scope>NUCLEOTIDE SEQUENCE [LARGE SCALE GENOMIC DNA]</scope>
    <source>
        <strain evidence="8 9">JBC17</strain>
    </source>
</reference>
<dbReference type="InterPro" id="IPR036388">
    <property type="entry name" value="WH-like_DNA-bd_sf"/>
</dbReference>
<dbReference type="SMART" id="SM00862">
    <property type="entry name" value="Trans_reg_C"/>
    <property type="match status" value="1"/>
</dbReference>
<feature type="modified residue" description="4-aspartylphosphate" evidence="4">
    <location>
        <position position="52"/>
    </location>
</feature>
<protein>
    <submittedName>
        <fullName evidence="8">Response regulator</fullName>
    </submittedName>
</protein>
<dbReference type="GO" id="GO:0005829">
    <property type="term" value="C:cytosol"/>
    <property type="evidence" value="ECO:0007669"/>
    <property type="project" value="TreeGrafter"/>
</dbReference>
<name>A0A2Z4RH57_PSEPU</name>
<dbReference type="InterPro" id="IPR016032">
    <property type="entry name" value="Sig_transdc_resp-reg_C-effctor"/>
</dbReference>
<dbReference type="SMART" id="SM00448">
    <property type="entry name" value="REC"/>
    <property type="match status" value="1"/>
</dbReference>
<dbReference type="SUPFAM" id="SSF46894">
    <property type="entry name" value="C-terminal effector domain of the bipartite response regulators"/>
    <property type="match status" value="1"/>
</dbReference>
<dbReference type="PROSITE" id="PS50110">
    <property type="entry name" value="RESPONSE_REGULATORY"/>
    <property type="match status" value="1"/>
</dbReference>
<keyword evidence="3" id="KW-0804">Transcription</keyword>
<feature type="DNA-binding region" description="OmpR/PhoB-type" evidence="5">
    <location>
        <begin position="117"/>
        <end position="221"/>
    </location>
</feature>
<dbReference type="OrthoDB" id="5571399at2"/>
<dbReference type="Proteomes" id="UP000250299">
    <property type="component" value="Chromosome"/>
</dbReference>
<sequence length="227" mass="25311">MTHLILLEQDPVQALALSELLGQNGYITTTVHSLAAFEQCFDAQLHPMAIVDPNLPDGDGLKLIRRLRQAGQRLGIVVLSERTDVSSKVAALSHGADHFLGKGCDLDELVAVLESLRWRLDLGRSEERWLLEPGPRRLQVPGSGPVRLSQQDLLVLRCLMSQAGSNVSRQSVIEALDQDYLSYDQRRLDSQMRRLRRNIEECSGQTLPIKTLRNVGFCFYAPASIQA</sequence>
<keyword evidence="2 5" id="KW-0238">DNA-binding</keyword>